<protein>
    <submittedName>
        <fullName evidence="4">Uncharacterized protein LOC106173774</fullName>
    </submittedName>
</protein>
<reference evidence="4" key="1">
    <citation type="journal article" date="2015" name="Nat. Commun.">
        <title>The Lingula genome provides insights into brachiopod evolution and the origin of phosphate biomineralization.</title>
        <authorList>
            <person name="Luo Y.J."/>
            <person name="Takeuchi T."/>
            <person name="Koyanagi R."/>
            <person name="Yamada L."/>
            <person name="Kanda M."/>
            <person name="Khalturina M."/>
            <person name="Fujie M."/>
            <person name="Yamasaki S.I."/>
            <person name="Endo K."/>
            <person name="Satoh N."/>
        </authorList>
    </citation>
    <scope>NUCLEOTIDE SEQUENCE</scope>
</reference>
<dbReference type="InterPro" id="IPR052281">
    <property type="entry name" value="GAREM"/>
</dbReference>
<dbReference type="InterPro" id="IPR001660">
    <property type="entry name" value="SAM"/>
</dbReference>
<dbReference type="STRING" id="7574.A0A2R2MRN3"/>
<name>A0A2R2MRN3_LINAN</name>
<reference evidence="4" key="2">
    <citation type="submission" date="2025-08" db="UniProtKB">
        <authorList>
            <consortium name="RefSeq"/>
        </authorList>
    </citation>
    <scope>IDENTIFICATION</scope>
</reference>
<organism evidence="3 4">
    <name type="scientific">Lingula anatina</name>
    <name type="common">Brachiopod</name>
    <name type="synonym">Lingula unguis</name>
    <dbReference type="NCBI Taxonomy" id="7574"/>
    <lineage>
        <taxon>Eukaryota</taxon>
        <taxon>Metazoa</taxon>
        <taxon>Spiralia</taxon>
        <taxon>Lophotrochozoa</taxon>
        <taxon>Brachiopoda</taxon>
        <taxon>Linguliformea</taxon>
        <taxon>Lingulata</taxon>
        <taxon>Lingulida</taxon>
        <taxon>Linguloidea</taxon>
        <taxon>Lingulidae</taxon>
        <taxon>Lingula</taxon>
    </lineage>
</organism>
<dbReference type="RefSeq" id="XP_023932915.1">
    <property type="nucleotide sequence ID" value="XM_024077147.1"/>
</dbReference>
<sequence length="562" mass="63690">MANYQTYKMSTIMDAYRDIAWSSEQLTMREFIDRYRENLPQIIMVTQGFYGNSEVETFAADQILRIHTISTQRRVIATDSRGRYLSIPCDFPLKFEVLNDQGKPVGKSRFFRDIVECCRMPVKVRFAPEMAGIDFQIDSTTKSTDSFGVFEVREFFTEKYFKANTINGSVIHSKIIVIPLYVNISICVATGMANGDLDLWHNLQAAYTRALKGIDFSQVEGNIDITMYEDREFQRGAVKGRGDDKLYDYIEPRHYVKLNYKQTGPDTDKGYTLISPPENVVRHIQRSKRPQNNVEIPVNVYESVEEIEARERKEAEDEEPPPELPEQRHHRKPPPIPTSDGGQKSPTKTAESSTEKTEVKKGLAAELAAILAGGLKPTKNKPLVSPKPAQKPSTPPVSKQSSVSTVEETNPRYGPTPTREDRVYEELSEGPPYVNDIPRGTVKPFQPPVSNSTPPVVDLPTKPPVVELKRSDSQPFKDESSSDPVYQSFAEIPHDVTSLSIDEVASCLKVLKMDQYIPAFRDNDIDGTLLAALEEDILQDEFDMKPFHARKLMQFVRGWRPQ</sequence>
<dbReference type="PANTHER" id="PTHR14454:SF11">
    <property type="entry name" value="SERRANO, ISOFORM F"/>
    <property type="match status" value="1"/>
</dbReference>
<dbReference type="AlphaFoldDB" id="A0A2R2MRN3"/>
<dbReference type="InParanoid" id="A0A2R2MRN3"/>
<dbReference type="Pfam" id="PF00536">
    <property type="entry name" value="SAM_1"/>
    <property type="match status" value="1"/>
</dbReference>
<evidence type="ECO:0000313" key="4">
    <source>
        <dbReference type="RefSeq" id="XP_023932915.1"/>
    </source>
</evidence>
<dbReference type="KEGG" id="lak:106173774"/>
<dbReference type="PROSITE" id="PS50105">
    <property type="entry name" value="SAM_DOMAIN"/>
    <property type="match status" value="1"/>
</dbReference>
<feature type="domain" description="SAM" evidence="2">
    <location>
        <begin position="499"/>
        <end position="562"/>
    </location>
</feature>
<evidence type="ECO:0000313" key="3">
    <source>
        <dbReference type="Proteomes" id="UP000085678"/>
    </source>
</evidence>
<gene>
    <name evidence="4" type="primary">LOC106173774</name>
</gene>
<feature type="region of interest" description="Disordered" evidence="1">
    <location>
        <begin position="308"/>
        <end position="360"/>
    </location>
</feature>
<feature type="region of interest" description="Disordered" evidence="1">
    <location>
        <begin position="372"/>
        <end position="463"/>
    </location>
</feature>
<dbReference type="GeneID" id="106173774"/>
<dbReference type="InterPro" id="IPR013761">
    <property type="entry name" value="SAM/pointed_sf"/>
</dbReference>
<dbReference type="Gene3D" id="1.10.150.50">
    <property type="entry name" value="Transcription Factor, Ets-1"/>
    <property type="match status" value="1"/>
</dbReference>
<keyword evidence="3" id="KW-1185">Reference proteome</keyword>
<proteinExistence type="predicted"/>
<dbReference type="SUPFAM" id="SSF47769">
    <property type="entry name" value="SAM/Pointed domain"/>
    <property type="match status" value="1"/>
</dbReference>
<evidence type="ECO:0000259" key="2">
    <source>
        <dbReference type="PROSITE" id="PS50105"/>
    </source>
</evidence>
<dbReference type="OrthoDB" id="6077228at2759"/>
<feature type="compositionally biased region" description="Polar residues" evidence="1">
    <location>
        <begin position="396"/>
        <end position="408"/>
    </location>
</feature>
<accession>A0A2R2MRN3</accession>
<evidence type="ECO:0000256" key="1">
    <source>
        <dbReference type="SAM" id="MobiDB-lite"/>
    </source>
</evidence>
<dbReference type="SMART" id="SM00454">
    <property type="entry name" value="SAM"/>
    <property type="match status" value="1"/>
</dbReference>
<dbReference type="PANTHER" id="PTHR14454">
    <property type="entry name" value="GRB2-ASSOCIATED AND REGULATOR OF MAPK PROTEIN FAMILY MEMBER"/>
    <property type="match status" value="1"/>
</dbReference>
<dbReference type="Proteomes" id="UP000085678">
    <property type="component" value="Unplaced"/>
</dbReference>